<evidence type="ECO:0000259" key="2">
    <source>
        <dbReference type="Pfam" id="PF09343"/>
    </source>
</evidence>
<dbReference type="NCBIfam" id="TIGR02217">
    <property type="entry name" value="chp_TIGR02217"/>
    <property type="match status" value="1"/>
</dbReference>
<dbReference type="STRING" id="670307.HYPDE_32058"/>
<name>N0BC53_9HYPH</name>
<dbReference type="eggNOG" id="COG5448">
    <property type="taxonomic scope" value="Bacteria"/>
</dbReference>
<proteinExistence type="predicted"/>
<dbReference type="RefSeq" id="WP_015598117.1">
    <property type="nucleotide sequence ID" value="NC_021172.1"/>
</dbReference>
<dbReference type="OrthoDB" id="1685145at2"/>
<evidence type="ECO:0000313" key="4">
    <source>
        <dbReference type="Proteomes" id="UP000005952"/>
    </source>
</evidence>
<reference evidence="3 4" key="1">
    <citation type="journal article" date="2013" name="Genome Announc.">
        <title>Genome sequences for three denitrifying bacterial strains isolated from a uranium- and nitrate-contaminated subsurface environment.</title>
        <authorList>
            <person name="Venkatramanan R."/>
            <person name="Prakash O."/>
            <person name="Woyke T."/>
            <person name="Chain P."/>
            <person name="Goodwin L.A."/>
            <person name="Watson D."/>
            <person name="Brooks S."/>
            <person name="Kostka J.E."/>
            <person name="Green S.J."/>
        </authorList>
    </citation>
    <scope>NUCLEOTIDE SEQUENCE [LARGE SCALE GENOMIC DNA]</scope>
    <source>
        <strain evidence="3 4">1NES1</strain>
    </source>
</reference>
<evidence type="ECO:0000313" key="3">
    <source>
        <dbReference type="EMBL" id="AGK58086.1"/>
    </source>
</evidence>
<dbReference type="Pfam" id="PF09343">
    <property type="entry name" value="DUF2460"/>
    <property type="match status" value="1"/>
</dbReference>
<dbReference type="EMBL" id="CP005587">
    <property type="protein sequence ID" value="AGK58086.1"/>
    <property type="molecule type" value="Genomic_DNA"/>
</dbReference>
<evidence type="ECO:0000256" key="1">
    <source>
        <dbReference type="SAM" id="MobiDB-lite"/>
    </source>
</evidence>
<dbReference type="HOGENOM" id="CLU_114534_0_0_5"/>
<feature type="region of interest" description="Disordered" evidence="1">
    <location>
        <begin position="1"/>
        <end position="21"/>
    </location>
</feature>
<organism evidence="3 4">
    <name type="scientific">Hyphomicrobium denitrificans 1NES1</name>
    <dbReference type="NCBI Taxonomy" id="670307"/>
    <lineage>
        <taxon>Bacteria</taxon>
        <taxon>Pseudomonadati</taxon>
        <taxon>Pseudomonadota</taxon>
        <taxon>Alphaproteobacteria</taxon>
        <taxon>Hyphomicrobiales</taxon>
        <taxon>Hyphomicrobiaceae</taxon>
        <taxon>Hyphomicrobium</taxon>
    </lineage>
</organism>
<protein>
    <recommendedName>
        <fullName evidence="2">DUF2460 domain-containing protein</fullName>
    </recommendedName>
</protein>
<dbReference type="InterPro" id="IPR011740">
    <property type="entry name" value="DUF2460"/>
</dbReference>
<keyword evidence="4" id="KW-1185">Reference proteome</keyword>
<sequence>MSFHDVRFPTAISRNAQGGPERRTDVVALGSGYEERNSRWADSRRSYNAGYGVKSLDDLHRIIAFFEERRGRLHAFRWRDPMDWKSCAPNVLPTPLDQVIGSGDGMTATFQLHKIYGSAFAPWARDIKKPVADTVRVAVAGVECNVEADFAVDTSTGVVTFLAGHIPAVGQSVTAGFEFDVPVRFDTDRLEINLSGFTSGAIPNIPIVEVRL</sequence>
<accession>N0BC53</accession>
<dbReference type="AlphaFoldDB" id="N0BC53"/>
<gene>
    <name evidence="3" type="ORF">HYPDE_32058</name>
</gene>
<dbReference type="Proteomes" id="UP000005952">
    <property type="component" value="Chromosome"/>
</dbReference>
<feature type="domain" description="DUF2460" evidence="2">
    <location>
        <begin position="4"/>
        <end position="211"/>
    </location>
</feature>
<dbReference type="KEGG" id="hdt:HYPDE_32058"/>